<dbReference type="InterPro" id="IPR003673">
    <property type="entry name" value="CoA-Trfase_fam_III"/>
</dbReference>
<keyword evidence="2" id="KW-0808">Transferase</keyword>
<protein>
    <recommendedName>
        <fullName evidence="5">Carnitine dehydratase</fullName>
    </recommendedName>
</protein>
<evidence type="ECO:0000313" key="3">
    <source>
        <dbReference type="EMBL" id="ALV40020.1"/>
    </source>
</evidence>
<dbReference type="RefSeq" id="WP_058929230.1">
    <property type="nucleotide sequence ID" value="NZ_CP013747.1"/>
</dbReference>
<dbReference type="Pfam" id="PF02515">
    <property type="entry name" value="CoA_transf_3"/>
    <property type="match status" value="1"/>
</dbReference>
<proteinExistence type="inferred from homology"/>
<dbReference type="Gene3D" id="3.40.50.10540">
    <property type="entry name" value="Crotonobetainyl-coa:carnitine coa-transferase, domain 1"/>
    <property type="match status" value="1"/>
</dbReference>
<organism evidence="3">
    <name type="scientific">Pseudarthrobacter sulfonivorans</name>
    <dbReference type="NCBI Taxonomy" id="121292"/>
    <lineage>
        <taxon>Bacteria</taxon>
        <taxon>Bacillati</taxon>
        <taxon>Actinomycetota</taxon>
        <taxon>Actinomycetes</taxon>
        <taxon>Micrococcales</taxon>
        <taxon>Micrococcaceae</taxon>
        <taxon>Pseudarthrobacter</taxon>
    </lineage>
</organism>
<reference evidence="3 4" key="1">
    <citation type="submission" date="2015-12" db="EMBL/GenBank/DDBJ databases">
        <authorList>
            <person name="Shamseldin A."/>
            <person name="Moawad H."/>
            <person name="Abd El-Rahim W.M."/>
            <person name="Sadowsky M.J."/>
        </authorList>
    </citation>
    <scope>NUCLEOTIDE SEQUENCE [LARGE SCALE GENOMIC DNA]</scope>
    <source>
        <strain evidence="3 4">Ar51</strain>
    </source>
</reference>
<dbReference type="SUPFAM" id="SSF89796">
    <property type="entry name" value="CoA-transferase family III (CaiB/BaiF)"/>
    <property type="match status" value="1"/>
</dbReference>
<dbReference type="PANTHER" id="PTHR48228">
    <property type="entry name" value="SUCCINYL-COA--D-CITRAMALATE COA-TRANSFERASE"/>
    <property type="match status" value="1"/>
</dbReference>
<dbReference type="AlphaFoldDB" id="A0A0U3QIB3"/>
<dbReference type="InterPro" id="IPR023606">
    <property type="entry name" value="CoA-Trfase_III_dom_1_sf"/>
</dbReference>
<dbReference type="Gene3D" id="3.30.1540.10">
    <property type="entry name" value="formyl-coa transferase, domain 3"/>
    <property type="match status" value="1"/>
</dbReference>
<dbReference type="KEGG" id="psul:AU252_01595"/>
<dbReference type="InterPro" id="IPR044855">
    <property type="entry name" value="CoA-Trfase_III_dom3_sf"/>
</dbReference>
<evidence type="ECO:0000256" key="2">
    <source>
        <dbReference type="ARBA" id="ARBA00022679"/>
    </source>
</evidence>
<dbReference type="InterPro" id="IPR050509">
    <property type="entry name" value="CoA-transferase_III"/>
</dbReference>
<dbReference type="STRING" id="121292.AU252_01595"/>
<name>A0A0U3QIB3_9MICC</name>
<sequence length="456" mass="49842">MIIDPSGFTSTNTSEGPLSGLRVIDLSTVFAVPYIGGLLSDMGADVIKIESPERLDQTRGGAYGPWLDNVPTEQPWDRSGTFHVINRGKRSLILDLKADAGRKILRDLVDGADILLDNFTPRVLRGWGLTYDVLAENNRGLIHLSNSGYGSTGPWSEYKAQGTTLEYTMGVGGYSGYRGEPPTKIGQSYPDFLAAWTGATAIMAALVHRHRTGEGQWIDMGMYQLGAAVIPEALIATQAGETDIGRRGNDELQAYLSGVFETAESGRWVAISTDERAWDPDVVPASLDGAAGRAARRQILAAWVLAHDPETLIESLHAWGATAAPVNDARDLVLDTQLAHRGFYEWVNVDESTDERPVIGTPYLWEAGGSKVYVRSRAPRYGEHNTEILDELGVPGEEQVALIRAGVVTDGPRKPIQASPFNLDVYLKRGVYSSVDADYRRVIREARFANRQQENA</sequence>
<dbReference type="Proteomes" id="UP000065151">
    <property type="component" value="Chromosome"/>
</dbReference>
<gene>
    <name evidence="3" type="ORF">AU252_01595</name>
</gene>
<comment type="similarity">
    <text evidence="1">Belongs to the CoA-transferase III family.</text>
</comment>
<evidence type="ECO:0008006" key="5">
    <source>
        <dbReference type="Google" id="ProtNLM"/>
    </source>
</evidence>
<dbReference type="PANTHER" id="PTHR48228:SF6">
    <property type="entry name" value="L-CARNITINE COA-TRANSFERASE"/>
    <property type="match status" value="1"/>
</dbReference>
<dbReference type="EMBL" id="CP013747">
    <property type="protein sequence ID" value="ALV40020.1"/>
    <property type="molecule type" value="Genomic_DNA"/>
</dbReference>
<dbReference type="GO" id="GO:0016740">
    <property type="term" value="F:transferase activity"/>
    <property type="evidence" value="ECO:0007669"/>
    <property type="project" value="UniProtKB-KW"/>
</dbReference>
<accession>A0A0U3QIB3</accession>
<evidence type="ECO:0000256" key="1">
    <source>
        <dbReference type="ARBA" id="ARBA00008383"/>
    </source>
</evidence>
<evidence type="ECO:0000313" key="4">
    <source>
        <dbReference type="Proteomes" id="UP000065151"/>
    </source>
</evidence>